<accession>A0ACC1C3A5</accession>
<reference evidence="2" key="1">
    <citation type="journal article" date="2023" name="G3 (Bethesda)">
        <title>Genome assembly and association tests identify interacting loci associated with vigor, precocity, and sex in interspecific pistachio rootstocks.</title>
        <authorList>
            <person name="Palmer W."/>
            <person name="Jacygrad E."/>
            <person name="Sagayaradj S."/>
            <person name="Cavanaugh K."/>
            <person name="Han R."/>
            <person name="Bertier L."/>
            <person name="Beede B."/>
            <person name="Kafkas S."/>
            <person name="Golino D."/>
            <person name="Preece J."/>
            <person name="Michelmore R."/>
        </authorList>
    </citation>
    <scope>NUCLEOTIDE SEQUENCE [LARGE SCALE GENOMIC DNA]</scope>
</reference>
<organism evidence="1 2">
    <name type="scientific">Pistacia atlantica</name>
    <dbReference type="NCBI Taxonomy" id="434234"/>
    <lineage>
        <taxon>Eukaryota</taxon>
        <taxon>Viridiplantae</taxon>
        <taxon>Streptophyta</taxon>
        <taxon>Embryophyta</taxon>
        <taxon>Tracheophyta</taxon>
        <taxon>Spermatophyta</taxon>
        <taxon>Magnoliopsida</taxon>
        <taxon>eudicotyledons</taxon>
        <taxon>Gunneridae</taxon>
        <taxon>Pentapetalae</taxon>
        <taxon>rosids</taxon>
        <taxon>malvids</taxon>
        <taxon>Sapindales</taxon>
        <taxon>Anacardiaceae</taxon>
        <taxon>Pistacia</taxon>
    </lineage>
</organism>
<evidence type="ECO:0000313" key="2">
    <source>
        <dbReference type="Proteomes" id="UP001164250"/>
    </source>
</evidence>
<dbReference type="Proteomes" id="UP001164250">
    <property type="component" value="Chromosome 1"/>
</dbReference>
<evidence type="ECO:0000313" key="1">
    <source>
        <dbReference type="EMBL" id="KAJ0110320.1"/>
    </source>
</evidence>
<name>A0ACC1C3A5_9ROSI</name>
<protein>
    <submittedName>
        <fullName evidence="1">Uncharacterized protein</fullName>
    </submittedName>
</protein>
<dbReference type="EMBL" id="CM047897">
    <property type="protein sequence ID" value="KAJ0110320.1"/>
    <property type="molecule type" value="Genomic_DNA"/>
</dbReference>
<gene>
    <name evidence="1" type="ORF">Patl1_00389</name>
</gene>
<keyword evidence="2" id="KW-1185">Reference proteome</keyword>
<proteinExistence type="predicted"/>
<comment type="caution">
    <text evidence="1">The sequence shown here is derived from an EMBL/GenBank/DDBJ whole genome shotgun (WGS) entry which is preliminary data.</text>
</comment>
<sequence>MWFAQPQLKHWPWAKLLSVLIHPSNEFFKQFPNCRTYDDGNGFVEATLKALTEKPSQLSEAQMHELSWEAATERFLRVSELDQTFGKRLSESPSNKFASTSLNLRRKVEDASAYIHYVTSGFEATRRAFGAIPASLQPDEDQCKELGLSQGPSKRKRHRLGFLDEQHFFVKGMCQAEKQ</sequence>